<gene>
    <name evidence="2" type="ORF">NEMVEDRAFT_v1g222637</name>
</gene>
<dbReference type="InParanoid" id="A7T5K3"/>
<feature type="compositionally biased region" description="Basic and acidic residues" evidence="1">
    <location>
        <begin position="50"/>
        <end position="63"/>
    </location>
</feature>
<dbReference type="AlphaFoldDB" id="A7T5K3"/>
<name>A7T5K3_NEMVE</name>
<evidence type="ECO:0000313" key="2">
    <source>
        <dbReference type="EMBL" id="EDO28758.1"/>
    </source>
</evidence>
<feature type="compositionally biased region" description="Polar residues" evidence="1">
    <location>
        <begin position="103"/>
        <end position="113"/>
    </location>
</feature>
<sequence length="181" mass="20481">MAKGECDANFTGSSPAMEAEGAQVLWSRSIEKHKMRRKCPNIECRKCKERGHISFDYPKHDETTNTNEQKAPKGNTSTHEANTSAGENTEYAQNMNTEEDSELGTQNTPTLFTPTDADETQDDEMGEESKATGQKRTHDTTTTDSDQEYTVVSHRRIKPAKAEFNLHKQRKTVKPMSQYLY</sequence>
<dbReference type="Proteomes" id="UP000001593">
    <property type="component" value="Unassembled WGS sequence"/>
</dbReference>
<evidence type="ECO:0000256" key="1">
    <source>
        <dbReference type="SAM" id="MobiDB-lite"/>
    </source>
</evidence>
<accession>A7T5K3</accession>
<feature type="region of interest" description="Disordered" evidence="1">
    <location>
        <begin position="1"/>
        <end position="20"/>
    </location>
</feature>
<dbReference type="HOGENOM" id="CLU_1490727_0_0_1"/>
<keyword evidence="3" id="KW-1185">Reference proteome</keyword>
<feature type="region of interest" description="Disordered" evidence="1">
    <location>
        <begin position="50"/>
        <end position="151"/>
    </location>
</feature>
<reference evidence="2 3" key="1">
    <citation type="journal article" date="2007" name="Science">
        <title>Sea anemone genome reveals ancestral eumetazoan gene repertoire and genomic organization.</title>
        <authorList>
            <person name="Putnam N.H."/>
            <person name="Srivastava M."/>
            <person name="Hellsten U."/>
            <person name="Dirks B."/>
            <person name="Chapman J."/>
            <person name="Salamov A."/>
            <person name="Terry A."/>
            <person name="Shapiro H."/>
            <person name="Lindquist E."/>
            <person name="Kapitonov V.V."/>
            <person name="Jurka J."/>
            <person name="Genikhovich G."/>
            <person name="Grigoriev I.V."/>
            <person name="Lucas S.M."/>
            <person name="Steele R.E."/>
            <person name="Finnerty J.R."/>
            <person name="Technau U."/>
            <person name="Martindale M.Q."/>
            <person name="Rokhsar D.S."/>
        </authorList>
    </citation>
    <scope>NUCLEOTIDE SEQUENCE [LARGE SCALE GENOMIC DNA]</scope>
    <source>
        <strain evidence="3">CH2 X CH6</strain>
    </source>
</reference>
<proteinExistence type="predicted"/>
<organism evidence="2 3">
    <name type="scientific">Nematostella vectensis</name>
    <name type="common">Starlet sea anemone</name>
    <dbReference type="NCBI Taxonomy" id="45351"/>
    <lineage>
        <taxon>Eukaryota</taxon>
        <taxon>Metazoa</taxon>
        <taxon>Cnidaria</taxon>
        <taxon>Anthozoa</taxon>
        <taxon>Hexacorallia</taxon>
        <taxon>Actiniaria</taxon>
        <taxon>Edwardsiidae</taxon>
        <taxon>Nematostella</taxon>
    </lineage>
</organism>
<evidence type="ECO:0000313" key="3">
    <source>
        <dbReference type="Proteomes" id="UP000001593"/>
    </source>
</evidence>
<feature type="compositionally biased region" description="Acidic residues" evidence="1">
    <location>
        <begin position="116"/>
        <end position="126"/>
    </location>
</feature>
<feature type="compositionally biased region" description="Polar residues" evidence="1">
    <location>
        <begin position="64"/>
        <end position="96"/>
    </location>
</feature>
<dbReference type="EMBL" id="DS471212">
    <property type="protein sequence ID" value="EDO28758.1"/>
    <property type="molecule type" value="Genomic_DNA"/>
</dbReference>
<dbReference type="PhylomeDB" id="A7T5K3"/>
<protein>
    <submittedName>
        <fullName evidence="2">Uncharacterized protein</fullName>
    </submittedName>
</protein>